<dbReference type="FunFam" id="3.40.50.150:FF:000036">
    <property type="entry name" value="DNA (cytosine-5)-methyltransferase"/>
    <property type="match status" value="1"/>
</dbReference>
<evidence type="ECO:0000256" key="9">
    <source>
        <dbReference type="ARBA" id="ARBA00023242"/>
    </source>
</evidence>
<evidence type="ECO:0000256" key="12">
    <source>
        <dbReference type="SAM" id="MobiDB-lite"/>
    </source>
</evidence>
<dbReference type="GO" id="GO:0032259">
    <property type="term" value="P:methylation"/>
    <property type="evidence" value="ECO:0007669"/>
    <property type="project" value="UniProtKB-KW"/>
</dbReference>
<keyword evidence="9" id="KW-0539">Nucleus</keyword>
<keyword evidence="15" id="KW-1185">Reference proteome</keyword>
<feature type="compositionally biased region" description="Basic and acidic residues" evidence="12">
    <location>
        <begin position="88"/>
        <end position="145"/>
    </location>
</feature>
<feature type="region of interest" description="Disordered" evidence="12">
    <location>
        <begin position="1"/>
        <end position="280"/>
    </location>
</feature>
<dbReference type="EC" id="2.1.1.37" evidence="2"/>
<accession>A0A8C0LKQ9</accession>
<protein>
    <recommendedName>
        <fullName evidence="3">DNA (cytosine-5)-methyltransferase 1</fullName>
        <ecNumber evidence="2">2.1.1.37</ecNumber>
    </recommendedName>
</protein>
<dbReference type="InterPro" id="IPR050390">
    <property type="entry name" value="C5-Methyltransferase"/>
</dbReference>
<dbReference type="InterPro" id="IPR043151">
    <property type="entry name" value="BAH_sf"/>
</dbReference>
<dbReference type="AlphaFoldDB" id="A0A8C0LKQ9"/>
<feature type="compositionally biased region" description="Basic and acidic residues" evidence="12">
    <location>
        <begin position="210"/>
        <end position="270"/>
    </location>
</feature>
<dbReference type="Pfam" id="PF00145">
    <property type="entry name" value="DNA_methylase"/>
    <property type="match status" value="1"/>
</dbReference>
<comment type="similarity">
    <text evidence="11">Belongs to the class I-like SAM-binding methyltransferase superfamily. C5-methyltransferase family.</text>
</comment>
<evidence type="ECO:0000256" key="4">
    <source>
        <dbReference type="ARBA" id="ARBA00022603"/>
    </source>
</evidence>
<dbReference type="PRINTS" id="PR00105">
    <property type="entry name" value="C5METTRFRASE"/>
</dbReference>
<dbReference type="FunFam" id="2.30.30.490:FF:000004">
    <property type="entry name" value="DNA (cytosine-5)-methyltransferase"/>
    <property type="match status" value="1"/>
</dbReference>
<dbReference type="GO" id="GO:0003682">
    <property type="term" value="F:chromatin binding"/>
    <property type="evidence" value="ECO:0007669"/>
    <property type="project" value="InterPro"/>
</dbReference>
<dbReference type="Gene3D" id="3.90.120.10">
    <property type="entry name" value="DNA Methylase, subunit A, domain 2"/>
    <property type="match status" value="1"/>
</dbReference>
<feature type="domain" description="BAH" evidence="13">
    <location>
        <begin position="368"/>
        <end position="495"/>
    </location>
</feature>
<sequence length="1246" mass="144327">REREMRERREERERRRRAGRDTHTPQMREREAGREIHTPQHRDERERERGEREIHTHHTTHTHTPRRRRETRERQRETHTTTHTQTHRPTEERERERQRERDTHTHTQTHTHTDRERRERQRADTHTHNTHRGPREREAERETHHTHTHTQRPREREAEREKHTPHTHTQTREREREREAERERHTHTQRLREREREAERHTHTHTHRLRERERGRETHTHTHRDERERERQRDTHTHTQTERGERERQRDTHTHRDRERERGRERETHTTHTHRLRERERACKDMVKFGGSGRSKQACQERRCPNMAMKEADDDEEVDDNIPEVPSPKKMHQGKKKKQNKNRISWVGDAVKTDGKKDYYKKVCIDSETLEVGDCVSVIPDDSSKPLYLARFVSFPLLICRYNGQMFHAHWFCAGTDTVLGATSDPLELFLVDECEDMQLSYIHSKVKVVYKAPSENWALEGGMDPEALITEDDGKTYFYQLWYDQDYARFESPPKTQPTEDNKYKFCVSCARLAEMRQKEIPRVLEQLEDLDNRVLYSSATKNGIQYRVGDGVYLLPEAFTFNIKLSSPVKRPRKEPVDEDLYPEHYRKYSDYIKGSNLDAPEPYRIGRIKEIFCTKKSNGRPNETDIKIRINKFYRPENTHKSTPASYHADINLLYWSDEEVVVDFKAVQGRCTVEYGEDLPGCLQDFSAGGPDRFYFLEAYNAKNKSFEDPPNHARSPGNKGKGKGKGKGKAKSQTCEPSEPETEIKLPKLRTLDVFSGCGGLSEGFHQAGISETLWAIEMWDPAAQAFRLNNPGSTVFTEDCNVLLKLVMAGEATNSRGQKLPQKGDVEMLCGGPPCQGFSGMNRFNSRTYSKFKNSLVVSFLSYCDYYRPRYFLLENVRNFVSFKRSMVLKLTLRCLVRMGYQCTFGVLQAGQYGVAQTRRRAIILAAAPGEKLPLFPEPLHVFAPRACQLSVVVDDKKFVSNITRLSSGPFRTITVRDTMSDLPEVRNGASALEILYNGEPQSWFQRQLRGSQYQPILRDHICKDMSALVAARMRHIPLAPGSDWRDLPNIEVRLSDGTMARKLRYTYHDKKNGCSSTGALRGVCSCVEVGKACDSAARQFNTLIPWCLPHTGNRHNHWAGLYGRLEWDGFFSTTVTNPEPMGKQGRVLHPEQHRVVSVRECARSQGFPDTYRLFGNILDKHRQVGNAVPPPLAKAIGLEIKRCMLAKARESASGTVGATGVQLGGTLSSGLAQTLAQAA</sequence>
<dbReference type="Gene3D" id="2.30.30.490">
    <property type="match status" value="2"/>
</dbReference>
<feature type="compositionally biased region" description="Basic residues" evidence="12">
    <location>
        <begin position="725"/>
        <end position="735"/>
    </location>
</feature>
<dbReference type="InterPro" id="IPR031303">
    <property type="entry name" value="C5_meth_CS"/>
</dbReference>
<dbReference type="PANTHER" id="PTHR10629:SF52">
    <property type="entry name" value="DNA (CYTOSINE-5)-METHYLTRANSFERASE 1"/>
    <property type="match status" value="1"/>
</dbReference>
<feature type="active site" evidence="10 11">
    <location>
        <position position="841"/>
    </location>
</feature>
<keyword evidence="8" id="KW-0238">DNA-binding</keyword>
<keyword evidence="7" id="KW-0007">Acetylation</keyword>
<dbReference type="GO" id="GO:0003886">
    <property type="term" value="F:DNA (cytosine-5-)-methyltransferase activity"/>
    <property type="evidence" value="ECO:0007669"/>
    <property type="project" value="UniProtKB-EC"/>
</dbReference>
<dbReference type="SUPFAM" id="SSF53335">
    <property type="entry name" value="S-adenosyl-L-methionine-dependent methyltransferases"/>
    <property type="match status" value="1"/>
</dbReference>
<feature type="compositionally biased region" description="Basic and acidic residues" evidence="12">
    <location>
        <begin position="152"/>
        <end position="201"/>
    </location>
</feature>
<dbReference type="InterPro" id="IPR029063">
    <property type="entry name" value="SAM-dependent_MTases_sf"/>
</dbReference>
<feature type="domain" description="BAH" evidence="13">
    <location>
        <begin position="587"/>
        <end position="715"/>
    </location>
</feature>
<organism evidence="14 15">
    <name type="scientific">Canis lupus dingo</name>
    <name type="common">dingo</name>
    <dbReference type="NCBI Taxonomy" id="286419"/>
    <lineage>
        <taxon>Eukaryota</taxon>
        <taxon>Metazoa</taxon>
        <taxon>Chordata</taxon>
        <taxon>Craniata</taxon>
        <taxon>Vertebrata</taxon>
        <taxon>Euteleostomi</taxon>
        <taxon>Mammalia</taxon>
        <taxon>Eutheria</taxon>
        <taxon>Laurasiatheria</taxon>
        <taxon>Carnivora</taxon>
        <taxon>Caniformia</taxon>
        <taxon>Canidae</taxon>
        <taxon>Canis</taxon>
    </lineage>
</organism>
<evidence type="ECO:0000256" key="11">
    <source>
        <dbReference type="PROSITE-ProRule" id="PRU01016"/>
    </source>
</evidence>
<feature type="compositionally biased region" description="Basic and acidic residues" evidence="12">
    <location>
        <begin position="70"/>
        <end position="80"/>
    </location>
</feature>
<dbReference type="Proteomes" id="UP000694391">
    <property type="component" value="Unplaced"/>
</dbReference>
<dbReference type="PROSITE" id="PS51679">
    <property type="entry name" value="SAM_MT_C5"/>
    <property type="match status" value="1"/>
</dbReference>
<evidence type="ECO:0000313" key="15">
    <source>
        <dbReference type="Proteomes" id="UP000694391"/>
    </source>
</evidence>
<dbReference type="CDD" id="cd04711">
    <property type="entry name" value="BAH_Dnmt1_II"/>
    <property type="match status" value="1"/>
</dbReference>
<evidence type="ECO:0000256" key="8">
    <source>
        <dbReference type="ARBA" id="ARBA00023125"/>
    </source>
</evidence>
<feature type="compositionally biased region" description="Acidic residues" evidence="12">
    <location>
        <begin position="312"/>
        <end position="322"/>
    </location>
</feature>
<proteinExistence type="inferred from homology"/>
<reference evidence="14" key="2">
    <citation type="submission" date="2025-09" db="UniProtKB">
        <authorList>
            <consortium name="Ensembl"/>
        </authorList>
    </citation>
    <scope>IDENTIFICATION</scope>
</reference>
<dbReference type="PROSITE" id="PS00094">
    <property type="entry name" value="C5_MTASE_1"/>
    <property type="match status" value="1"/>
</dbReference>
<evidence type="ECO:0000313" key="14">
    <source>
        <dbReference type="Ensembl" id="ENSCAFP00020031261.1"/>
    </source>
</evidence>
<feature type="compositionally biased region" description="Basic and acidic residues" evidence="12">
    <location>
        <begin position="1"/>
        <end position="56"/>
    </location>
</feature>
<keyword evidence="4 11" id="KW-0489">Methyltransferase</keyword>
<feature type="compositionally biased region" description="Basic residues" evidence="12">
    <location>
        <begin position="329"/>
        <end position="341"/>
    </location>
</feature>
<dbReference type="GO" id="GO:0005634">
    <property type="term" value="C:nucleus"/>
    <property type="evidence" value="ECO:0007669"/>
    <property type="project" value="UniProtKB-SubCell"/>
</dbReference>
<dbReference type="InterPro" id="IPR001525">
    <property type="entry name" value="C5_MeTfrase"/>
</dbReference>
<feature type="compositionally biased region" description="Basic residues" evidence="12">
    <location>
        <begin position="57"/>
        <end position="69"/>
    </location>
</feature>
<evidence type="ECO:0000256" key="6">
    <source>
        <dbReference type="ARBA" id="ARBA00022691"/>
    </source>
</evidence>
<dbReference type="FunFam" id="2.30.30.490:FF:000006">
    <property type="entry name" value="DNA (cytosine-5)-methyltransferase"/>
    <property type="match status" value="1"/>
</dbReference>
<dbReference type="GeneTree" id="ENSGT00390000005100"/>
<dbReference type="SMART" id="SM00439">
    <property type="entry name" value="BAH"/>
    <property type="match status" value="2"/>
</dbReference>
<reference evidence="14" key="1">
    <citation type="submission" date="2025-08" db="UniProtKB">
        <authorList>
            <consortium name="Ensembl"/>
        </authorList>
    </citation>
    <scope>IDENTIFICATION</scope>
</reference>
<dbReference type="PROSITE" id="PS51038">
    <property type="entry name" value="BAH"/>
    <property type="match status" value="2"/>
</dbReference>
<dbReference type="GO" id="GO:0006346">
    <property type="term" value="P:DNA methylation-dependent constitutive heterochromatin formation"/>
    <property type="evidence" value="ECO:0007669"/>
    <property type="project" value="InterPro"/>
</dbReference>
<comment type="subcellular location">
    <subcellularLocation>
        <location evidence="1">Nucleus</location>
    </subcellularLocation>
</comment>
<evidence type="ECO:0000259" key="13">
    <source>
        <dbReference type="PROSITE" id="PS51038"/>
    </source>
</evidence>
<dbReference type="Pfam" id="PF01426">
    <property type="entry name" value="BAH"/>
    <property type="match status" value="2"/>
</dbReference>
<keyword evidence="6 11" id="KW-0949">S-adenosyl-L-methionine</keyword>
<dbReference type="Ensembl" id="ENSCAFT00020036095.1">
    <property type="protein sequence ID" value="ENSCAFP00020031261.1"/>
    <property type="gene ID" value="ENSCAFG00020023719.1"/>
</dbReference>
<keyword evidence="5 11" id="KW-0808">Transferase</keyword>
<name>A0A8C0LKQ9_CANLU</name>
<evidence type="ECO:0000256" key="3">
    <source>
        <dbReference type="ARBA" id="ARBA00020876"/>
    </source>
</evidence>
<dbReference type="Gene3D" id="3.40.50.150">
    <property type="entry name" value="Vaccinia Virus protein VP39"/>
    <property type="match status" value="1"/>
</dbReference>
<evidence type="ECO:0000256" key="2">
    <source>
        <dbReference type="ARBA" id="ARBA00011975"/>
    </source>
</evidence>
<dbReference type="GO" id="GO:0003677">
    <property type="term" value="F:DNA binding"/>
    <property type="evidence" value="ECO:0007669"/>
    <property type="project" value="UniProtKB-KW"/>
</dbReference>
<evidence type="ECO:0000256" key="10">
    <source>
        <dbReference type="PIRSR" id="PIRSR037404-1"/>
    </source>
</evidence>
<dbReference type="PANTHER" id="PTHR10629">
    <property type="entry name" value="CYTOSINE-SPECIFIC METHYLTRANSFERASE"/>
    <property type="match status" value="1"/>
</dbReference>
<dbReference type="PROSITE" id="PS00095">
    <property type="entry name" value="C5_MTASE_2"/>
    <property type="match status" value="1"/>
</dbReference>
<feature type="region of interest" description="Disordered" evidence="12">
    <location>
        <begin position="710"/>
        <end position="747"/>
    </location>
</feature>
<evidence type="ECO:0000256" key="7">
    <source>
        <dbReference type="ARBA" id="ARBA00022990"/>
    </source>
</evidence>
<dbReference type="GO" id="GO:0044027">
    <property type="term" value="P:negative regulation of gene expression via chromosomal CpG island methylation"/>
    <property type="evidence" value="ECO:0007669"/>
    <property type="project" value="TreeGrafter"/>
</dbReference>
<dbReference type="CDD" id="cd04760">
    <property type="entry name" value="BAH_Dnmt1_I"/>
    <property type="match status" value="1"/>
</dbReference>
<dbReference type="FunFam" id="3.90.120.10:FF:000001">
    <property type="entry name" value="DNA (cytosine-5)-methyltransferase"/>
    <property type="match status" value="1"/>
</dbReference>
<feature type="region of interest" description="Disordered" evidence="12">
    <location>
        <begin position="311"/>
        <end position="342"/>
    </location>
</feature>
<evidence type="ECO:0000256" key="5">
    <source>
        <dbReference type="ARBA" id="ARBA00022679"/>
    </source>
</evidence>
<dbReference type="InterPro" id="IPR018117">
    <property type="entry name" value="C5_DNA_meth_AS"/>
</dbReference>
<dbReference type="InterPro" id="IPR001025">
    <property type="entry name" value="BAH_dom"/>
</dbReference>
<evidence type="ECO:0000256" key="1">
    <source>
        <dbReference type="ARBA" id="ARBA00004123"/>
    </source>
</evidence>